<organism evidence="2">
    <name type="scientific">Metalysinibacillus saudimassiliensis</name>
    <dbReference type="NCBI Taxonomy" id="1461583"/>
    <lineage>
        <taxon>Bacteria</taxon>
        <taxon>Bacillati</taxon>
        <taxon>Bacillota</taxon>
        <taxon>Bacilli</taxon>
        <taxon>Bacillales</taxon>
        <taxon>Caryophanaceae</taxon>
        <taxon>Metalysinibacillus</taxon>
    </lineage>
</organism>
<keyword evidence="1" id="KW-0812">Transmembrane</keyword>
<feature type="transmembrane region" description="Helical" evidence="1">
    <location>
        <begin position="53"/>
        <end position="74"/>
    </location>
</feature>
<keyword evidence="1" id="KW-0472">Membrane</keyword>
<feature type="transmembrane region" description="Helical" evidence="1">
    <location>
        <begin position="21"/>
        <end position="41"/>
    </location>
</feature>
<dbReference type="HOGENOM" id="CLU_2585493_0_0_9"/>
<dbReference type="EMBL" id="LN483079">
    <property type="protein sequence ID" value="CEA05724.1"/>
    <property type="molecule type" value="Genomic_DNA"/>
</dbReference>
<name>A0A078MHG7_9BACL</name>
<protein>
    <submittedName>
        <fullName evidence="2">Uncharacterized protein</fullName>
    </submittedName>
</protein>
<sequence>MKYDFLSKLMRFIINKNGKRVAAIQLSSIPTMVGCIAWSVVEILEFGSIKPNFYHDFVALLFWVSCYLVIKFLLDMEDET</sequence>
<evidence type="ECO:0000256" key="1">
    <source>
        <dbReference type="SAM" id="Phobius"/>
    </source>
</evidence>
<dbReference type="AlphaFoldDB" id="A0A078MHG7"/>
<accession>A0A078MHG7</accession>
<keyword evidence="1" id="KW-1133">Transmembrane helix</keyword>
<reference evidence="2" key="1">
    <citation type="submission" date="2014-07" db="EMBL/GenBank/DDBJ databases">
        <authorList>
            <person name="Urmite Genomes Urmite Genomes"/>
        </authorList>
    </citation>
    <scope>NUCLEOTIDE SEQUENCE</scope>
    <source>
        <strain evidence="2">13S34_air</strain>
    </source>
</reference>
<evidence type="ECO:0000313" key="2">
    <source>
        <dbReference type="EMBL" id="CEA05724.1"/>
    </source>
</evidence>
<dbReference type="PROSITE" id="PS51257">
    <property type="entry name" value="PROKAR_LIPOPROTEIN"/>
    <property type="match status" value="1"/>
</dbReference>
<gene>
    <name evidence="2" type="ORF">BN1050_02619</name>
</gene>
<dbReference type="PATRIC" id="fig|1461583.4.peg.2512"/>
<proteinExistence type="predicted"/>